<dbReference type="SUPFAM" id="SSF51735">
    <property type="entry name" value="NAD(P)-binding Rossmann-fold domains"/>
    <property type="match status" value="1"/>
</dbReference>
<evidence type="ECO:0000256" key="2">
    <source>
        <dbReference type="ARBA" id="ARBA00023002"/>
    </source>
</evidence>
<dbReference type="PANTHER" id="PTHR24320:SF272">
    <property type="entry name" value="NAD(P)-BINDING ROSSMANN-FOLD SUPERFAMILY PROTEIN"/>
    <property type="match status" value="1"/>
</dbReference>
<dbReference type="PANTHER" id="PTHR24320">
    <property type="entry name" value="RETINOL DEHYDROGENASE"/>
    <property type="match status" value="1"/>
</dbReference>
<proteinExistence type="inferred from homology"/>
<sequence length="344" mass="37165">MGAPTSYYQPYARQHEYPQGPGDARPTALQVVEDEGLVGKLSDKVMIITGCSAGIGVETARALHATGAKIFLTVRDKEKGEAVIQDIIKTSRGKGSIELILMDLSNLSSVRFAAVDFLSRSDRLNVLIENAGVIVCPESKTADGFEMQMGTNHFGHFLFFQLLKPTLLKSSTSSFQSRVVTVSSSGHRISPIRFHDMDFAKEGYHKWTAYGQSKTANICLANSIERHYGAKGLHGHAIHPGAIFETEGLRHATEEDTAQMGGIEAFEKVAKSVAQGAATQVWAAVSMYLEGKGGVYLSDVGEAKPAAENELLGGPGYGPHAYDEEAEEKLWKLSYEAVGLPAED</sequence>
<feature type="region of interest" description="Disordered" evidence="3">
    <location>
        <begin position="1"/>
        <end position="25"/>
    </location>
</feature>
<evidence type="ECO:0000313" key="5">
    <source>
        <dbReference type="Proteomes" id="UP000250140"/>
    </source>
</evidence>
<dbReference type="Proteomes" id="UP000250140">
    <property type="component" value="Unassembled WGS sequence"/>
</dbReference>
<evidence type="ECO:0000256" key="3">
    <source>
        <dbReference type="SAM" id="MobiDB-lite"/>
    </source>
</evidence>
<accession>A0A8E2F2V3</accession>
<dbReference type="EMBL" id="KV749435">
    <property type="protein sequence ID" value="OCL09456.1"/>
    <property type="molecule type" value="Genomic_DNA"/>
</dbReference>
<dbReference type="AlphaFoldDB" id="A0A8E2F2V3"/>
<name>A0A8E2F2V3_9PEZI</name>
<evidence type="ECO:0000256" key="1">
    <source>
        <dbReference type="ARBA" id="ARBA00006484"/>
    </source>
</evidence>
<dbReference type="GO" id="GO:0016491">
    <property type="term" value="F:oxidoreductase activity"/>
    <property type="evidence" value="ECO:0007669"/>
    <property type="project" value="UniProtKB-KW"/>
</dbReference>
<protein>
    <submittedName>
        <fullName evidence="4">Short-chain dehydrogenase/reductase-like protein</fullName>
    </submittedName>
</protein>
<dbReference type="OrthoDB" id="191139at2759"/>
<comment type="similarity">
    <text evidence="1">Belongs to the short-chain dehydrogenases/reductases (SDR) family.</text>
</comment>
<evidence type="ECO:0000313" key="4">
    <source>
        <dbReference type="EMBL" id="OCL09456.1"/>
    </source>
</evidence>
<dbReference type="Gene3D" id="3.40.50.720">
    <property type="entry name" value="NAD(P)-binding Rossmann-like Domain"/>
    <property type="match status" value="1"/>
</dbReference>
<keyword evidence="5" id="KW-1185">Reference proteome</keyword>
<dbReference type="InterPro" id="IPR036291">
    <property type="entry name" value="NAD(P)-bd_dom_sf"/>
</dbReference>
<keyword evidence="2" id="KW-0560">Oxidoreductase</keyword>
<dbReference type="PRINTS" id="PR00081">
    <property type="entry name" value="GDHRDH"/>
</dbReference>
<reference evidence="4 5" key="1">
    <citation type="journal article" date="2016" name="Nat. Commun.">
        <title>Ectomycorrhizal ecology is imprinted in the genome of the dominant symbiotic fungus Cenococcum geophilum.</title>
        <authorList>
            <consortium name="DOE Joint Genome Institute"/>
            <person name="Peter M."/>
            <person name="Kohler A."/>
            <person name="Ohm R.A."/>
            <person name="Kuo A."/>
            <person name="Krutzmann J."/>
            <person name="Morin E."/>
            <person name="Arend M."/>
            <person name="Barry K.W."/>
            <person name="Binder M."/>
            <person name="Choi C."/>
            <person name="Clum A."/>
            <person name="Copeland A."/>
            <person name="Grisel N."/>
            <person name="Haridas S."/>
            <person name="Kipfer T."/>
            <person name="LaButti K."/>
            <person name="Lindquist E."/>
            <person name="Lipzen A."/>
            <person name="Maire R."/>
            <person name="Meier B."/>
            <person name="Mihaltcheva S."/>
            <person name="Molinier V."/>
            <person name="Murat C."/>
            <person name="Poggeler S."/>
            <person name="Quandt C.A."/>
            <person name="Sperisen C."/>
            <person name="Tritt A."/>
            <person name="Tisserant E."/>
            <person name="Crous P.W."/>
            <person name="Henrissat B."/>
            <person name="Nehls U."/>
            <person name="Egli S."/>
            <person name="Spatafora J.W."/>
            <person name="Grigoriev I.V."/>
            <person name="Martin F.M."/>
        </authorList>
    </citation>
    <scope>NUCLEOTIDE SEQUENCE [LARGE SCALE GENOMIC DNA]</scope>
    <source>
        <strain evidence="4 5">CBS 207.34</strain>
    </source>
</reference>
<dbReference type="InterPro" id="IPR002347">
    <property type="entry name" value="SDR_fam"/>
</dbReference>
<organism evidence="4 5">
    <name type="scientific">Glonium stellatum</name>
    <dbReference type="NCBI Taxonomy" id="574774"/>
    <lineage>
        <taxon>Eukaryota</taxon>
        <taxon>Fungi</taxon>
        <taxon>Dikarya</taxon>
        <taxon>Ascomycota</taxon>
        <taxon>Pezizomycotina</taxon>
        <taxon>Dothideomycetes</taxon>
        <taxon>Pleosporomycetidae</taxon>
        <taxon>Gloniales</taxon>
        <taxon>Gloniaceae</taxon>
        <taxon>Glonium</taxon>
    </lineage>
</organism>
<dbReference type="Pfam" id="PF00106">
    <property type="entry name" value="adh_short"/>
    <property type="match status" value="1"/>
</dbReference>
<gene>
    <name evidence="4" type="ORF">AOQ84DRAFT_21761</name>
</gene>